<dbReference type="Gene3D" id="3.50.50.60">
    <property type="entry name" value="FAD/NAD(P)-binding domain"/>
    <property type="match status" value="2"/>
</dbReference>
<dbReference type="EC" id="1.-.-.-" evidence="7"/>
<dbReference type="OrthoDB" id="66881at2759"/>
<keyword evidence="4" id="KW-0521">NADP</keyword>
<reference evidence="8 9" key="1">
    <citation type="journal article" date="2015" name="Proc. Natl. Acad. Sci. U.S.A.">
        <title>The resurrection genome of Boea hygrometrica: A blueprint for survival of dehydration.</title>
        <authorList>
            <person name="Xiao L."/>
            <person name="Yang G."/>
            <person name="Zhang L."/>
            <person name="Yang X."/>
            <person name="Zhao S."/>
            <person name="Ji Z."/>
            <person name="Zhou Q."/>
            <person name="Hu M."/>
            <person name="Wang Y."/>
            <person name="Chen M."/>
            <person name="Xu Y."/>
            <person name="Jin H."/>
            <person name="Xiao X."/>
            <person name="Hu G."/>
            <person name="Bao F."/>
            <person name="Hu Y."/>
            <person name="Wan P."/>
            <person name="Li L."/>
            <person name="Deng X."/>
            <person name="Kuang T."/>
            <person name="Xiang C."/>
            <person name="Zhu J.K."/>
            <person name="Oliver M.J."/>
            <person name="He Y."/>
        </authorList>
    </citation>
    <scope>NUCLEOTIDE SEQUENCE [LARGE SCALE GENOMIC DNA]</scope>
    <source>
        <strain evidence="9">cv. XS01</strain>
    </source>
</reference>
<sequence length="406" mass="45538">MTPPLQVAVIGAGVSGLATARALKNSGHRIVVFEKLSQLGGTWLYDPRVESDPLGLDPTREIIHGSLYKSLCTNLPRQLMGFSDYPFPESRNGYSGDRFPGHEEVLKFLNDFASEFGLVELIRFDCEVVRVERVGSRNDRWLIESIWCNNLKSKEIFDAVVVCNGHHTQPRLATIPGIEKWPGKQMHSHNYRVPDPFRDKIVVVIGQGPSAVDISRDICEIAREVHLSSRSPNVKVSKLVSLNNAWQHSMIDCVNKNGEVAFEDGALVQADIILHCTGYEYCFPFLKTDGIVSVENNRVGPLYKHIFPPKLAPNLSFVGLPYQTAVFQSIGLQAKWVSHNLSGSRLLPSEEEMAADVEEYYRQMEAKGIPQHHTHCLHLKLEFLEWLAAQLGLELGSGIKEFLRVD</sequence>
<keyword evidence="3 7" id="KW-0274">FAD</keyword>
<dbReference type="GO" id="GO:0004499">
    <property type="term" value="F:N,N-dimethylaniline monooxygenase activity"/>
    <property type="evidence" value="ECO:0007669"/>
    <property type="project" value="InterPro"/>
</dbReference>
<dbReference type="SUPFAM" id="SSF51905">
    <property type="entry name" value="FAD/NAD(P)-binding domain"/>
    <property type="match status" value="2"/>
</dbReference>
<keyword evidence="5 7" id="KW-0560">Oxidoreductase</keyword>
<dbReference type="InterPro" id="IPR036188">
    <property type="entry name" value="FAD/NAD-bd_sf"/>
</dbReference>
<keyword evidence="2 7" id="KW-0285">Flavoprotein</keyword>
<evidence type="ECO:0000256" key="7">
    <source>
        <dbReference type="RuleBase" id="RU361177"/>
    </source>
</evidence>
<keyword evidence="6 7" id="KW-0503">Monooxygenase</keyword>
<dbReference type="PRINTS" id="PR00370">
    <property type="entry name" value="FMOXYGENASE"/>
</dbReference>
<organism evidence="8 9">
    <name type="scientific">Dorcoceras hygrometricum</name>
    <dbReference type="NCBI Taxonomy" id="472368"/>
    <lineage>
        <taxon>Eukaryota</taxon>
        <taxon>Viridiplantae</taxon>
        <taxon>Streptophyta</taxon>
        <taxon>Embryophyta</taxon>
        <taxon>Tracheophyta</taxon>
        <taxon>Spermatophyta</taxon>
        <taxon>Magnoliopsida</taxon>
        <taxon>eudicotyledons</taxon>
        <taxon>Gunneridae</taxon>
        <taxon>Pentapetalae</taxon>
        <taxon>asterids</taxon>
        <taxon>lamiids</taxon>
        <taxon>Lamiales</taxon>
        <taxon>Gesneriaceae</taxon>
        <taxon>Didymocarpoideae</taxon>
        <taxon>Trichosporeae</taxon>
        <taxon>Loxocarpinae</taxon>
        <taxon>Dorcoceras</taxon>
    </lineage>
</organism>
<dbReference type="InterPro" id="IPR020946">
    <property type="entry name" value="Flavin_mOase-like"/>
</dbReference>
<gene>
    <name evidence="8" type="ORF">F511_30161</name>
</gene>
<comment type="cofactor">
    <cofactor evidence="7">
        <name>FAD</name>
        <dbReference type="ChEBI" id="CHEBI:57692"/>
    </cofactor>
</comment>
<dbReference type="EMBL" id="KQ995302">
    <property type="protein sequence ID" value="KZV47341.1"/>
    <property type="molecule type" value="Genomic_DNA"/>
</dbReference>
<keyword evidence="9" id="KW-1185">Reference proteome</keyword>
<evidence type="ECO:0000256" key="2">
    <source>
        <dbReference type="ARBA" id="ARBA00022630"/>
    </source>
</evidence>
<dbReference type="Pfam" id="PF00743">
    <property type="entry name" value="FMO-like"/>
    <property type="match status" value="2"/>
</dbReference>
<name>A0A2Z7CJS2_9LAMI</name>
<dbReference type="InterPro" id="IPR050346">
    <property type="entry name" value="FMO-like"/>
</dbReference>
<evidence type="ECO:0000256" key="3">
    <source>
        <dbReference type="ARBA" id="ARBA00022827"/>
    </source>
</evidence>
<protein>
    <recommendedName>
        <fullName evidence="7">Flavin-containing monooxygenase</fullName>
        <ecNumber evidence="7">1.-.-.-</ecNumber>
    </recommendedName>
</protein>
<comment type="similarity">
    <text evidence="1 7">Belongs to the FMO family.</text>
</comment>
<evidence type="ECO:0000256" key="6">
    <source>
        <dbReference type="ARBA" id="ARBA00023033"/>
    </source>
</evidence>
<dbReference type="Proteomes" id="UP000250235">
    <property type="component" value="Unassembled WGS sequence"/>
</dbReference>
<evidence type="ECO:0000313" key="8">
    <source>
        <dbReference type="EMBL" id="KZV47341.1"/>
    </source>
</evidence>
<accession>A0A2Z7CJS2</accession>
<dbReference type="PANTHER" id="PTHR23023">
    <property type="entry name" value="DIMETHYLANILINE MONOOXYGENASE"/>
    <property type="match status" value="1"/>
</dbReference>
<dbReference type="InterPro" id="IPR000960">
    <property type="entry name" value="Flavin_mOase"/>
</dbReference>
<evidence type="ECO:0000256" key="4">
    <source>
        <dbReference type="ARBA" id="ARBA00022857"/>
    </source>
</evidence>
<dbReference type="GO" id="GO:0050661">
    <property type="term" value="F:NADP binding"/>
    <property type="evidence" value="ECO:0007669"/>
    <property type="project" value="InterPro"/>
</dbReference>
<dbReference type="PIRSF" id="PIRSF000332">
    <property type="entry name" value="FMO"/>
    <property type="match status" value="1"/>
</dbReference>
<dbReference type="GO" id="GO:0050660">
    <property type="term" value="F:flavin adenine dinucleotide binding"/>
    <property type="evidence" value="ECO:0007669"/>
    <property type="project" value="InterPro"/>
</dbReference>
<evidence type="ECO:0000313" key="9">
    <source>
        <dbReference type="Proteomes" id="UP000250235"/>
    </source>
</evidence>
<evidence type="ECO:0000256" key="1">
    <source>
        <dbReference type="ARBA" id="ARBA00009183"/>
    </source>
</evidence>
<evidence type="ECO:0000256" key="5">
    <source>
        <dbReference type="ARBA" id="ARBA00023002"/>
    </source>
</evidence>
<dbReference type="AlphaFoldDB" id="A0A2Z7CJS2"/>
<proteinExistence type="inferred from homology"/>
<dbReference type="FunFam" id="3.50.50.60:FF:000099">
    <property type="entry name" value="Flavin-containing monooxygenase"/>
    <property type="match status" value="1"/>
</dbReference>